<dbReference type="AlphaFoldDB" id="A0A1I4T1Z0"/>
<reference evidence="2" key="1">
    <citation type="submission" date="2016-10" db="EMBL/GenBank/DDBJ databases">
        <authorList>
            <person name="Varghese N."/>
            <person name="Submissions S."/>
        </authorList>
    </citation>
    <scope>NUCLEOTIDE SEQUENCE [LARGE SCALE GENOMIC DNA]</scope>
    <source>
        <strain evidence="2">XJ109</strain>
    </source>
</reference>
<sequence length="48" mass="5210">MKKSINAFQVEKLENRKEFIFYCLLCCILHCHNGGGTPTDPGNPGGGA</sequence>
<organism evidence="1 2">
    <name type="scientific">Algoriella xinjiangensis</name>
    <dbReference type="NCBI Taxonomy" id="684065"/>
    <lineage>
        <taxon>Bacteria</taxon>
        <taxon>Pseudomonadati</taxon>
        <taxon>Bacteroidota</taxon>
        <taxon>Flavobacteriia</taxon>
        <taxon>Flavobacteriales</taxon>
        <taxon>Weeksellaceae</taxon>
        <taxon>Algoriella</taxon>
    </lineage>
</organism>
<dbReference type="Proteomes" id="UP000199149">
    <property type="component" value="Unassembled WGS sequence"/>
</dbReference>
<keyword evidence="2" id="KW-1185">Reference proteome</keyword>
<protein>
    <submittedName>
        <fullName evidence="1">Uncharacterized protein</fullName>
    </submittedName>
</protein>
<evidence type="ECO:0000313" key="2">
    <source>
        <dbReference type="Proteomes" id="UP000199149"/>
    </source>
</evidence>
<dbReference type="EMBL" id="FOUZ01000002">
    <property type="protein sequence ID" value="SFM70669.1"/>
    <property type="molecule type" value="Genomic_DNA"/>
</dbReference>
<evidence type="ECO:0000313" key="1">
    <source>
        <dbReference type="EMBL" id="SFM70669.1"/>
    </source>
</evidence>
<dbReference type="RefSeq" id="WP_177190241.1">
    <property type="nucleotide sequence ID" value="NZ_FOUZ01000002.1"/>
</dbReference>
<gene>
    <name evidence="1" type="ORF">SAMN05421738_1027</name>
</gene>
<name>A0A1I4T1Z0_9FLAO</name>
<accession>A0A1I4T1Z0</accession>
<dbReference type="STRING" id="684065.SAMN05421738_1027"/>
<proteinExistence type="predicted"/>